<organism evidence="2 3">
    <name type="scientific">Pontibacter locisalis</name>
    <dbReference type="NCBI Taxonomy" id="1719035"/>
    <lineage>
        <taxon>Bacteria</taxon>
        <taxon>Pseudomonadati</taxon>
        <taxon>Bacteroidota</taxon>
        <taxon>Cytophagia</taxon>
        <taxon>Cytophagales</taxon>
        <taxon>Hymenobacteraceae</taxon>
        <taxon>Pontibacter</taxon>
    </lineage>
</organism>
<proteinExistence type="predicted"/>
<feature type="transmembrane region" description="Helical" evidence="1">
    <location>
        <begin position="131"/>
        <end position="152"/>
    </location>
</feature>
<keyword evidence="1" id="KW-0472">Membrane</keyword>
<comment type="caution">
    <text evidence="2">The sequence shown here is derived from an EMBL/GenBank/DDBJ whole genome shotgun (WGS) entry which is preliminary data.</text>
</comment>
<evidence type="ECO:0000313" key="3">
    <source>
        <dbReference type="Proteomes" id="UP001597544"/>
    </source>
</evidence>
<keyword evidence="1" id="KW-1133">Transmembrane helix</keyword>
<sequence>MEHTGTDIDLLTGNYHRKELTMTAGQANMYALSFIVPILLLYIPAYILVWPEQFTLFQLKSLFANYKAWILFSPAILLVVFVFGAIVHEMLHGFTWAIFCKNGTKSIRYGVYWHLLTPYCHCKEVLPIRAYMLGGIMPGFVMGFLPALAGLLAGNLLLFLFGLFFSMAASGDLLVLWMLRHQKKEDLVQDHPEKIGCYVYVKN</sequence>
<evidence type="ECO:0000313" key="2">
    <source>
        <dbReference type="EMBL" id="MFD2514855.1"/>
    </source>
</evidence>
<evidence type="ECO:0000256" key="1">
    <source>
        <dbReference type="SAM" id="Phobius"/>
    </source>
</evidence>
<dbReference type="Pfam" id="PF11667">
    <property type="entry name" value="DUF3267"/>
    <property type="match status" value="1"/>
</dbReference>
<reference evidence="3" key="1">
    <citation type="journal article" date="2019" name="Int. J. Syst. Evol. Microbiol.">
        <title>The Global Catalogue of Microorganisms (GCM) 10K type strain sequencing project: providing services to taxonomists for standard genome sequencing and annotation.</title>
        <authorList>
            <consortium name="The Broad Institute Genomics Platform"/>
            <consortium name="The Broad Institute Genome Sequencing Center for Infectious Disease"/>
            <person name="Wu L."/>
            <person name="Ma J."/>
        </authorList>
    </citation>
    <scope>NUCLEOTIDE SEQUENCE [LARGE SCALE GENOMIC DNA]</scope>
    <source>
        <strain evidence="3">KCTC 42498</strain>
    </source>
</reference>
<dbReference type="Proteomes" id="UP001597544">
    <property type="component" value="Unassembled WGS sequence"/>
</dbReference>
<name>A0ABW5IPJ0_9BACT</name>
<feature type="transmembrane region" description="Helical" evidence="1">
    <location>
        <begin position="158"/>
        <end position="179"/>
    </location>
</feature>
<protein>
    <submittedName>
        <fullName evidence="2">DUF3267 domain-containing protein</fullName>
    </submittedName>
</protein>
<accession>A0ABW5IPJ0</accession>
<keyword evidence="1" id="KW-0812">Transmembrane</keyword>
<keyword evidence="3" id="KW-1185">Reference proteome</keyword>
<dbReference type="EMBL" id="JBHULU010000020">
    <property type="protein sequence ID" value="MFD2514855.1"/>
    <property type="molecule type" value="Genomic_DNA"/>
</dbReference>
<feature type="transmembrane region" description="Helical" evidence="1">
    <location>
        <begin position="68"/>
        <end position="87"/>
    </location>
</feature>
<dbReference type="RefSeq" id="WP_377508382.1">
    <property type="nucleotide sequence ID" value="NZ_JBHULU010000020.1"/>
</dbReference>
<gene>
    <name evidence="2" type="ORF">ACFSRY_13345</name>
</gene>
<feature type="transmembrane region" description="Helical" evidence="1">
    <location>
        <begin position="27"/>
        <end position="48"/>
    </location>
</feature>
<dbReference type="InterPro" id="IPR021683">
    <property type="entry name" value="DUF3267"/>
</dbReference>